<evidence type="ECO:0000313" key="1">
    <source>
        <dbReference type="EMBL" id="CAD1830359.1"/>
    </source>
</evidence>
<proteinExistence type="predicted"/>
<sequence length="177" mass="19580">MVEADYAREVESLTGTREGEAASACEAEVASVHEVEGTQRSSTGTHERGWPALAMWSNRVVLYKPGNWHLKLFCYKHIAKVETVNTEVSFMSEQASLCFESIGLLGEYSPTSRKKFRLSSESLLGCMHHESIWHSCKSLVVATVINFSPVANSRLVFSNETALLSVAAYNSINSLIF</sequence>
<organism evidence="1">
    <name type="scientific">Ananas comosus var. bracteatus</name>
    <name type="common">red pineapple</name>
    <dbReference type="NCBI Taxonomy" id="296719"/>
    <lineage>
        <taxon>Eukaryota</taxon>
        <taxon>Viridiplantae</taxon>
        <taxon>Streptophyta</taxon>
        <taxon>Embryophyta</taxon>
        <taxon>Tracheophyta</taxon>
        <taxon>Spermatophyta</taxon>
        <taxon>Magnoliopsida</taxon>
        <taxon>Liliopsida</taxon>
        <taxon>Poales</taxon>
        <taxon>Bromeliaceae</taxon>
        <taxon>Bromelioideae</taxon>
        <taxon>Ananas</taxon>
    </lineage>
</organism>
<name>A0A6V7PHQ5_ANACO</name>
<protein>
    <submittedName>
        <fullName evidence="1">Uncharacterized protein</fullName>
    </submittedName>
</protein>
<accession>A0A6V7PHQ5</accession>
<reference evidence="1" key="1">
    <citation type="submission" date="2020-07" db="EMBL/GenBank/DDBJ databases">
        <authorList>
            <person name="Lin J."/>
        </authorList>
    </citation>
    <scope>NUCLEOTIDE SEQUENCE</scope>
</reference>
<dbReference type="EMBL" id="LR862148">
    <property type="protein sequence ID" value="CAD1830359.1"/>
    <property type="molecule type" value="Genomic_DNA"/>
</dbReference>
<dbReference type="AlphaFoldDB" id="A0A6V7PHQ5"/>
<gene>
    <name evidence="1" type="ORF">CB5_LOCUS13570</name>
</gene>